<name>A0A1I3V8P7_9RHOB</name>
<gene>
    <name evidence="1" type="ORF">SAMN04488138_1144</name>
</gene>
<reference evidence="1 2" key="1">
    <citation type="submission" date="2016-10" db="EMBL/GenBank/DDBJ databases">
        <authorList>
            <person name="de Groot N.N."/>
        </authorList>
    </citation>
    <scope>NUCLEOTIDE SEQUENCE [LARGE SCALE GENOMIC DNA]</scope>
    <source>
        <strain evidence="1 2">CGMCC 1.8891</strain>
    </source>
</reference>
<protein>
    <submittedName>
        <fullName evidence="1">Uncharacterized protein</fullName>
    </submittedName>
</protein>
<dbReference type="Proteomes" id="UP000183299">
    <property type="component" value="Unassembled WGS sequence"/>
</dbReference>
<accession>A0A1I3V8P7</accession>
<evidence type="ECO:0000313" key="2">
    <source>
        <dbReference type="Proteomes" id="UP000183299"/>
    </source>
</evidence>
<keyword evidence="2" id="KW-1185">Reference proteome</keyword>
<proteinExistence type="predicted"/>
<evidence type="ECO:0000313" key="1">
    <source>
        <dbReference type="EMBL" id="SFJ91333.1"/>
    </source>
</evidence>
<dbReference type="AlphaFoldDB" id="A0A1I3V8P7"/>
<dbReference type="EMBL" id="FORY01000014">
    <property type="protein sequence ID" value="SFJ91333.1"/>
    <property type="molecule type" value="Genomic_DNA"/>
</dbReference>
<organism evidence="1 2">
    <name type="scientific">Celeribacter halophilus</name>
    <dbReference type="NCBI Taxonomy" id="576117"/>
    <lineage>
        <taxon>Bacteria</taxon>
        <taxon>Pseudomonadati</taxon>
        <taxon>Pseudomonadota</taxon>
        <taxon>Alphaproteobacteria</taxon>
        <taxon>Rhodobacterales</taxon>
        <taxon>Roseobacteraceae</taxon>
        <taxon>Celeribacter</taxon>
    </lineage>
</organism>
<sequence>MKCPILVRMSHNASYVKFILVQNAAEAEKILSYKFAQNRTAA</sequence>
<dbReference type="STRING" id="576117.SAMN04488138_1144"/>